<organism evidence="3 4">
    <name type="scientific">Dichelobacter nodosus (strain VCS1703A)</name>
    <dbReference type="NCBI Taxonomy" id="246195"/>
    <lineage>
        <taxon>Bacteria</taxon>
        <taxon>Pseudomonadati</taxon>
        <taxon>Pseudomonadota</taxon>
        <taxon>Gammaproteobacteria</taxon>
        <taxon>Cardiobacteriales</taxon>
        <taxon>Cardiobacteriaceae</taxon>
        <taxon>Dichelobacter</taxon>
    </lineage>
</organism>
<proteinExistence type="inferred from homology"/>
<dbReference type="PRINTS" id="PR00922">
    <property type="entry name" value="DADACBPTASE3"/>
</dbReference>
<evidence type="ECO:0000256" key="2">
    <source>
        <dbReference type="ARBA" id="ARBA00022801"/>
    </source>
</evidence>
<dbReference type="SUPFAM" id="SSF56601">
    <property type="entry name" value="beta-lactamase/transpeptidase-like"/>
    <property type="match status" value="1"/>
</dbReference>
<protein>
    <submittedName>
        <fullName evidence="3">D-alanyl-D-alanine carboxypeptidase C, S13 family</fullName>
        <ecNumber evidence="3">3.4.16.4</ecNumber>
    </submittedName>
</protein>
<keyword evidence="3" id="KW-0645">Protease</keyword>
<comment type="similarity">
    <text evidence="1">Belongs to the peptidase S13 family.</text>
</comment>
<evidence type="ECO:0000256" key="1">
    <source>
        <dbReference type="ARBA" id="ARBA00006096"/>
    </source>
</evidence>
<evidence type="ECO:0000313" key="4">
    <source>
        <dbReference type="Proteomes" id="UP000000248"/>
    </source>
</evidence>
<dbReference type="GO" id="GO:0000270">
    <property type="term" value="P:peptidoglycan metabolic process"/>
    <property type="evidence" value="ECO:0007669"/>
    <property type="project" value="TreeGrafter"/>
</dbReference>
<reference evidence="3 4" key="1">
    <citation type="journal article" date="2007" name="Nat. Biotechnol.">
        <title>Genome sequence and identification of candidate vaccine antigens from the animal pathogen Dichelobacter nodosus.</title>
        <authorList>
            <person name="Myers G.S."/>
            <person name="Parker D."/>
            <person name="Al-Hasani K."/>
            <person name="Kennan R.M."/>
            <person name="Seemann T."/>
            <person name="Ren Q."/>
            <person name="Badger J.H."/>
            <person name="Selengut J.D."/>
            <person name="Deboy R.T."/>
            <person name="Tettelin H."/>
            <person name="Boyce J.D."/>
            <person name="McCarl V.P."/>
            <person name="Han X."/>
            <person name="Nelson W.C."/>
            <person name="Madupu R."/>
            <person name="Mohamoud Y."/>
            <person name="Holley T."/>
            <person name="Fedorova N."/>
            <person name="Khouri H."/>
            <person name="Bottomley S.P."/>
            <person name="Whittington R.J."/>
            <person name="Adler B."/>
            <person name="Songer J.G."/>
            <person name="Rood J.I."/>
            <person name="Paulsen I.T."/>
        </authorList>
    </citation>
    <scope>NUCLEOTIDE SEQUENCE [LARGE SCALE GENOMIC DNA]</scope>
    <source>
        <strain evidence="3 4">VCS1703A</strain>
    </source>
</reference>
<dbReference type="Proteomes" id="UP000000248">
    <property type="component" value="Chromosome"/>
</dbReference>
<dbReference type="Gene3D" id="3.50.80.20">
    <property type="entry name" value="D-Ala-D-Ala carboxypeptidase C, peptidase S13"/>
    <property type="match status" value="1"/>
</dbReference>
<dbReference type="Pfam" id="PF02113">
    <property type="entry name" value="Peptidase_S13"/>
    <property type="match status" value="1"/>
</dbReference>
<name>A5EWP7_DICNV</name>
<dbReference type="GO" id="GO:0009002">
    <property type="term" value="F:serine-type D-Ala-D-Ala carboxypeptidase activity"/>
    <property type="evidence" value="ECO:0007669"/>
    <property type="project" value="UniProtKB-EC"/>
</dbReference>
<keyword evidence="4" id="KW-1185">Reference proteome</keyword>
<dbReference type="MEROPS" id="S13.003"/>
<dbReference type="EC" id="3.4.16.4" evidence="3"/>
<keyword evidence="3" id="KW-0121">Carboxypeptidase</keyword>
<dbReference type="PANTHER" id="PTHR30023">
    <property type="entry name" value="D-ALANYL-D-ALANINE CARBOXYPEPTIDASE"/>
    <property type="match status" value="1"/>
</dbReference>
<dbReference type="EMBL" id="CP000513">
    <property type="protein sequence ID" value="ABQ13840.1"/>
    <property type="molecule type" value="Genomic_DNA"/>
</dbReference>
<keyword evidence="2 3" id="KW-0378">Hydrolase</keyword>
<dbReference type="GO" id="GO:0006508">
    <property type="term" value="P:proteolysis"/>
    <property type="evidence" value="ECO:0007669"/>
    <property type="project" value="InterPro"/>
</dbReference>
<dbReference type="HOGENOM" id="CLU_017692_2_1_6"/>
<dbReference type="InterPro" id="IPR000667">
    <property type="entry name" value="Peptidase_S13"/>
</dbReference>
<dbReference type="Gene3D" id="3.40.710.10">
    <property type="entry name" value="DD-peptidase/beta-lactamase superfamily"/>
    <property type="match status" value="1"/>
</dbReference>
<dbReference type="KEGG" id="dno:DNO_0129"/>
<dbReference type="eggNOG" id="COG2027">
    <property type="taxonomic scope" value="Bacteria"/>
</dbReference>
<accession>A5EWP7</accession>
<gene>
    <name evidence="3" type="primary">dacB</name>
    <name evidence="3" type="ordered locus">DNO_0129</name>
</gene>
<dbReference type="PANTHER" id="PTHR30023:SF0">
    <property type="entry name" value="PENICILLIN-SENSITIVE CARBOXYPEPTIDASE A"/>
    <property type="match status" value="1"/>
</dbReference>
<dbReference type="STRING" id="246195.DNO_0129"/>
<sequence>MLTFPAIAQQIPVAIVDLLNKHHLAQEDVSVVVQNVRNTVPLVNLNDTTLRAPASTAKLLTTAAGLIRMSADYRWQTEFYLDKLPDANGVSQGNLYIKGGGDPFLVEEQLTQMLQALRDQGLRHITGNIVLDMSLYQLPPEERDAAAFDGHPLSAYNAIPNPLMVNFRTIKVQIVPQGDRAVRLLLSPNIANWTIENQLTISNKSCQKNYAPNVALIREENGFARLQVSGAYSTACGACELTLALGEASEQFYYLFYQIWHQLGGSFDGSGTIATVPKTAKIYYTGLSLPLAEQIQKMNQLSNNVMTRQLMLTLGAFAYGQPANLESGRRAVLETLRQFGVPLEHAIIDNGSGLSRQTRVSAGDLATLLFKMYHSEYADTFISSLAVAGHSGTLKKRFRGEKLAGRIYGKTGTIDEVRSFAGYLLAENGNTYIVVIITNGKTAAAGRPFQDDVFRWVDTQ</sequence>
<dbReference type="NCBIfam" id="TIGR00666">
    <property type="entry name" value="PBP4"/>
    <property type="match status" value="1"/>
</dbReference>
<dbReference type="AlphaFoldDB" id="A5EWP7"/>
<dbReference type="InterPro" id="IPR012338">
    <property type="entry name" value="Beta-lactam/transpept-like"/>
</dbReference>
<evidence type="ECO:0000313" key="3">
    <source>
        <dbReference type="EMBL" id="ABQ13840.1"/>
    </source>
</evidence>